<dbReference type="GO" id="GO:0004933">
    <property type="term" value="F:mating-type a-factor pheromone receptor activity"/>
    <property type="evidence" value="ECO:0007669"/>
    <property type="project" value="InterPro"/>
</dbReference>
<keyword evidence="4 10" id="KW-0812">Transmembrane</keyword>
<evidence type="ECO:0000256" key="5">
    <source>
        <dbReference type="ARBA" id="ARBA00022989"/>
    </source>
</evidence>
<dbReference type="Pfam" id="PF02076">
    <property type="entry name" value="STE3"/>
    <property type="match status" value="1"/>
</dbReference>
<evidence type="ECO:0000313" key="11">
    <source>
        <dbReference type="EMBL" id="AVI69659.1"/>
    </source>
</evidence>
<feature type="transmembrane region" description="Helical" evidence="10">
    <location>
        <begin position="203"/>
        <end position="227"/>
    </location>
</feature>
<feature type="transmembrane region" description="Helical" evidence="10">
    <location>
        <begin position="111"/>
        <end position="131"/>
    </location>
</feature>
<reference evidence="11" key="1">
    <citation type="submission" date="2017-12" db="EMBL/GenBank/DDBJ databases">
        <title>b mating structure of Cyclocybe aegerita analysis.</title>
        <authorList>
            <person name="Weimin C."/>
        </authorList>
    </citation>
    <scope>NUCLEOTIDE SEQUENCE</scope>
    <source>
        <strain evidence="11">AC0007</strain>
    </source>
</reference>
<comment type="similarity">
    <text evidence="2">Belongs to the G-protein coupled receptor 4 family.</text>
</comment>
<keyword evidence="5 10" id="KW-1133">Transmembrane helix</keyword>
<evidence type="ECO:0000256" key="8">
    <source>
        <dbReference type="ARBA" id="ARBA00023170"/>
    </source>
</evidence>
<evidence type="ECO:0000256" key="6">
    <source>
        <dbReference type="ARBA" id="ARBA00023040"/>
    </source>
</evidence>
<feature type="transmembrane region" description="Helical" evidence="10">
    <location>
        <begin position="266"/>
        <end position="285"/>
    </location>
</feature>
<evidence type="ECO:0000256" key="1">
    <source>
        <dbReference type="ARBA" id="ARBA00004141"/>
    </source>
</evidence>
<dbReference type="PANTHER" id="PTHR28097">
    <property type="entry name" value="PHEROMONE A FACTOR RECEPTOR"/>
    <property type="match status" value="1"/>
</dbReference>
<keyword evidence="6" id="KW-0297">G-protein coupled receptor</keyword>
<protein>
    <submittedName>
        <fullName evidence="11">Pheromone receptor</fullName>
    </submittedName>
</protein>
<keyword evidence="7 10" id="KW-0472">Membrane</keyword>
<evidence type="ECO:0000256" key="4">
    <source>
        <dbReference type="ARBA" id="ARBA00022692"/>
    </source>
</evidence>
<dbReference type="EMBL" id="MG737349">
    <property type="protein sequence ID" value="AVI69659.1"/>
    <property type="molecule type" value="Genomic_DNA"/>
</dbReference>
<name>A0A3Q8EB85_CYCAE</name>
<evidence type="ECO:0000256" key="10">
    <source>
        <dbReference type="SAM" id="Phobius"/>
    </source>
</evidence>
<feature type="transmembrane region" description="Helical" evidence="10">
    <location>
        <begin position="156"/>
        <end position="182"/>
    </location>
</feature>
<dbReference type="PRINTS" id="PR00900">
    <property type="entry name" value="PHEROMONEAR"/>
</dbReference>
<keyword evidence="8 11" id="KW-0675">Receptor</keyword>
<dbReference type="InterPro" id="IPR001499">
    <property type="entry name" value="GPCR_STE3"/>
</dbReference>
<organism evidence="11">
    <name type="scientific">Cyclocybe aegerita</name>
    <name type="common">Black poplar mushroom</name>
    <name type="synonym">Agrocybe aegerita</name>
    <dbReference type="NCBI Taxonomy" id="1973307"/>
    <lineage>
        <taxon>Eukaryota</taxon>
        <taxon>Fungi</taxon>
        <taxon>Dikarya</taxon>
        <taxon>Basidiomycota</taxon>
        <taxon>Agaricomycotina</taxon>
        <taxon>Agaricomycetes</taxon>
        <taxon>Agaricomycetidae</taxon>
        <taxon>Agaricales</taxon>
        <taxon>Agaricineae</taxon>
        <taxon>Bolbitiaceae</taxon>
        <taxon>Cyclocybe</taxon>
    </lineage>
</organism>
<gene>
    <name evidence="11" type="primary">Asrcb4</name>
</gene>
<comment type="subcellular location">
    <subcellularLocation>
        <location evidence="1">Membrane</location>
        <topology evidence="1">Multi-pass membrane protein</topology>
    </subcellularLocation>
</comment>
<dbReference type="InterPro" id="IPR001546">
    <property type="entry name" value="GPCR_Pheromne_A_rcpt"/>
</dbReference>
<evidence type="ECO:0000256" key="3">
    <source>
        <dbReference type="ARBA" id="ARBA00022507"/>
    </source>
</evidence>
<evidence type="ECO:0000256" key="2">
    <source>
        <dbReference type="ARBA" id="ARBA00011085"/>
    </source>
</evidence>
<proteinExistence type="inferred from homology"/>
<keyword evidence="3" id="KW-0589">Pheromone response</keyword>
<accession>A0A3Q8EB85</accession>
<dbReference type="GO" id="GO:0005886">
    <property type="term" value="C:plasma membrane"/>
    <property type="evidence" value="ECO:0007669"/>
    <property type="project" value="TreeGrafter"/>
</dbReference>
<dbReference type="GO" id="GO:0000750">
    <property type="term" value="P:pheromone-dependent signal transduction involved in conjugation with cellular fusion"/>
    <property type="evidence" value="ECO:0007669"/>
    <property type="project" value="TreeGrafter"/>
</dbReference>
<evidence type="ECO:0000256" key="7">
    <source>
        <dbReference type="ARBA" id="ARBA00023136"/>
    </source>
</evidence>
<dbReference type="PANTHER" id="PTHR28097:SF1">
    <property type="entry name" value="PHEROMONE A FACTOR RECEPTOR"/>
    <property type="match status" value="1"/>
</dbReference>
<evidence type="ECO:0000256" key="9">
    <source>
        <dbReference type="ARBA" id="ARBA00023224"/>
    </source>
</evidence>
<feature type="transmembrane region" description="Helical" evidence="10">
    <location>
        <begin position="35"/>
        <end position="53"/>
    </location>
</feature>
<dbReference type="AlphaFoldDB" id="A0A3Q8EB85"/>
<feature type="transmembrane region" description="Helical" evidence="10">
    <location>
        <begin position="6"/>
        <end position="23"/>
    </location>
</feature>
<dbReference type="PRINTS" id="PR00899">
    <property type="entry name" value="GPCRSTE3"/>
</dbReference>
<sequence>MTRVELPIGAFLAATLVLVPLPWHWRARNVPTLSIIAWLFFSNVIYGVNVIIWAGNVKIVVPVWCDITTKLQIGATMALPACCLCLCMHLERIASVRQVGMSVKDKRRRMIFDGLMCWGIPIIYMALHYIVQGHRYDIVEDLGCRPSIYNSVQSILIVWLPPLILVTLTLVYSGLALFHFLQRRITFARHLQSSNSALTTSRYFRLMAMATVQMFWGALLISINMWFTCRAGLRPWISWEDVHYNFSRVGLFPQMLIPKEVLRWTYFSWWSIPASSVLFFMFFAFGQDAVKEYKACFDWVLRVIFRHAASDSKTKYPISPNVQHVKFQKESSTTSSQTLQAKANFKKTFDLELSPQKNSFTDASSIYTSTTDVPSTAWSDTFSTTTLTCEHHQIDHSLRAPRYEAV</sequence>
<keyword evidence="9" id="KW-0807">Transducer</keyword>
<dbReference type="CDD" id="cd14966">
    <property type="entry name" value="7tmD_STE3"/>
    <property type="match status" value="1"/>
</dbReference>